<protein>
    <recommendedName>
        <fullName evidence="3">XRE family transcriptional regulator</fullName>
    </recommendedName>
</protein>
<keyword evidence="2" id="KW-1185">Reference proteome</keyword>
<gene>
    <name evidence="1" type="ORF">GCM10022202_30190</name>
</gene>
<organism evidence="1 2">
    <name type="scientific">Microbacterium marinilacus</name>
    <dbReference type="NCBI Taxonomy" id="415209"/>
    <lineage>
        <taxon>Bacteria</taxon>
        <taxon>Bacillati</taxon>
        <taxon>Actinomycetota</taxon>
        <taxon>Actinomycetes</taxon>
        <taxon>Micrococcales</taxon>
        <taxon>Microbacteriaceae</taxon>
        <taxon>Microbacterium</taxon>
    </lineage>
</organism>
<comment type="caution">
    <text evidence="1">The sequence shown here is derived from an EMBL/GenBank/DDBJ whole genome shotgun (WGS) entry which is preliminary data.</text>
</comment>
<evidence type="ECO:0000313" key="2">
    <source>
        <dbReference type="Proteomes" id="UP001410795"/>
    </source>
</evidence>
<dbReference type="EMBL" id="BAAAYV010000020">
    <property type="protein sequence ID" value="GAA3665991.1"/>
    <property type="molecule type" value="Genomic_DNA"/>
</dbReference>
<dbReference type="Proteomes" id="UP001410795">
    <property type="component" value="Unassembled WGS sequence"/>
</dbReference>
<name>A0ABP7BSK9_9MICO</name>
<dbReference type="RefSeq" id="WP_221856288.1">
    <property type="nucleotide sequence ID" value="NZ_BAAAYV010000020.1"/>
</dbReference>
<proteinExistence type="predicted"/>
<sequence length="301" mass="32756">MDATAAIRALAERGVRVTPLSADLLRAQDGTLYRIARRPNPAAVRELRDQHPDVTIIAPVVRTTAAMRELAALDGRVMLITQPPRPSESTAGKRGPAPRTQWAAARALLAHPGRRWSQRELAAAAGVSSGAVNSALNQSLAPFVRMDVRWSVVDPEGLWDWLASVYRPAETLTTYWWRDDALDVQADSVVAADPAAVLTGDLAADRYFGWRRPEHAMFYSNLGAPDMAALGFAMDDEGGHTIALSVPSDKSVPAQATTIQGVQCADPFLVAWDVQRTGTTGDHDEAARMIRDETIRRFARV</sequence>
<evidence type="ECO:0000313" key="1">
    <source>
        <dbReference type="EMBL" id="GAA3665991.1"/>
    </source>
</evidence>
<accession>A0ABP7BSK9</accession>
<reference evidence="2" key="1">
    <citation type="journal article" date="2019" name="Int. J. Syst. Evol. Microbiol.">
        <title>The Global Catalogue of Microorganisms (GCM) 10K type strain sequencing project: providing services to taxonomists for standard genome sequencing and annotation.</title>
        <authorList>
            <consortium name="The Broad Institute Genomics Platform"/>
            <consortium name="The Broad Institute Genome Sequencing Center for Infectious Disease"/>
            <person name="Wu L."/>
            <person name="Ma J."/>
        </authorList>
    </citation>
    <scope>NUCLEOTIDE SEQUENCE [LARGE SCALE GENOMIC DNA]</scope>
    <source>
        <strain evidence="2">JCM 16546</strain>
    </source>
</reference>
<evidence type="ECO:0008006" key="3">
    <source>
        <dbReference type="Google" id="ProtNLM"/>
    </source>
</evidence>